<proteinExistence type="predicted"/>
<name>A0A1B7X9U0_9BACT</name>
<keyword evidence="1" id="KW-1133">Transmembrane helix</keyword>
<comment type="caution">
    <text evidence="2">The sequence shown here is derived from an EMBL/GenBank/DDBJ whole genome shotgun (WGS) entry which is preliminary data.</text>
</comment>
<keyword evidence="1" id="KW-0812">Transmembrane</keyword>
<dbReference type="Gene3D" id="1.20.950.20">
    <property type="entry name" value="Transmembrane di-heme cytochromes, Chain C"/>
    <property type="match status" value="1"/>
</dbReference>
<feature type="transmembrane region" description="Helical" evidence="1">
    <location>
        <begin position="72"/>
        <end position="93"/>
    </location>
</feature>
<evidence type="ECO:0000256" key="1">
    <source>
        <dbReference type="SAM" id="Phobius"/>
    </source>
</evidence>
<feature type="transmembrane region" description="Helical" evidence="1">
    <location>
        <begin position="113"/>
        <end position="130"/>
    </location>
</feature>
<dbReference type="OrthoDB" id="5450521at2"/>
<gene>
    <name evidence="2" type="ORF">SP90_14620</name>
</gene>
<dbReference type="STRING" id="1560234.SP90_14620"/>
<keyword evidence="1" id="KW-0472">Membrane</keyword>
<feature type="transmembrane region" description="Helical" evidence="1">
    <location>
        <begin position="150"/>
        <end position="168"/>
    </location>
</feature>
<protein>
    <submittedName>
        <fullName evidence="2">Nitrate reductase</fullName>
    </submittedName>
</protein>
<feature type="transmembrane region" description="Helical" evidence="1">
    <location>
        <begin position="12"/>
        <end position="29"/>
    </location>
</feature>
<dbReference type="Proteomes" id="UP000091979">
    <property type="component" value="Unassembled WGS sequence"/>
</dbReference>
<feature type="transmembrane region" description="Helical" evidence="1">
    <location>
        <begin position="174"/>
        <end position="200"/>
    </location>
</feature>
<evidence type="ECO:0000313" key="2">
    <source>
        <dbReference type="EMBL" id="OBQ46116.1"/>
    </source>
</evidence>
<dbReference type="EMBL" id="JXMS01000031">
    <property type="protein sequence ID" value="OBQ46116.1"/>
    <property type="molecule type" value="Genomic_DNA"/>
</dbReference>
<dbReference type="RefSeq" id="WP_066857899.1">
    <property type="nucleotide sequence ID" value="NZ_JXMS01000031.1"/>
</dbReference>
<organism evidence="2 3">
    <name type="scientific">Halodesulfovibrio spirochaetisodalis</name>
    <dbReference type="NCBI Taxonomy" id="1560234"/>
    <lineage>
        <taxon>Bacteria</taxon>
        <taxon>Pseudomonadati</taxon>
        <taxon>Thermodesulfobacteriota</taxon>
        <taxon>Desulfovibrionia</taxon>
        <taxon>Desulfovibrionales</taxon>
        <taxon>Desulfovibrionaceae</taxon>
        <taxon>Halodesulfovibrio</taxon>
    </lineage>
</organism>
<dbReference type="AlphaFoldDB" id="A0A1B7X9U0"/>
<keyword evidence="3" id="KW-1185">Reference proteome</keyword>
<dbReference type="NCBIfam" id="NF045723">
    <property type="entry name" value="memb_anch_TmcC"/>
    <property type="match status" value="1"/>
</dbReference>
<dbReference type="PATRIC" id="fig|1560234.3.peg.2204"/>
<sequence length="218" mass="24373">MNSLYNFAVGPLAWAAFIILAVTAVWRLWSMYNLAKQKDASSVAYMSWQFSLRSIVNWLIPYNSLGWKTNPVLTAVTFIFHICFVVLVIFVTPHQILLENAFGITYPTLSSEAADVLTLITIACCCYFVYRRVTNVTVRYVTRSNDWISLGLVAAPLVTALLGSWGVGGEIMPLLHVLTAEALIVAIPFTRLAHILFALFTRAYIGSEFGGVRHCKDW</sequence>
<dbReference type="SUPFAM" id="SSF103501">
    <property type="entry name" value="Respiratory nitrate reductase 1 gamma chain"/>
    <property type="match status" value="1"/>
</dbReference>
<reference evidence="2 3" key="1">
    <citation type="submission" date="2015-01" db="EMBL/GenBank/DDBJ databases">
        <title>Desulfovibrio sp. JC271 draft genome sequence.</title>
        <authorList>
            <person name="Shivani Y."/>
            <person name="Subhash Y."/>
            <person name="Sasikala C."/>
            <person name="Ramana C.V."/>
        </authorList>
    </citation>
    <scope>NUCLEOTIDE SEQUENCE [LARGE SCALE GENOMIC DNA]</scope>
    <source>
        <strain evidence="2 3">JC271</strain>
    </source>
</reference>
<evidence type="ECO:0000313" key="3">
    <source>
        <dbReference type="Proteomes" id="UP000091979"/>
    </source>
</evidence>
<dbReference type="InterPro" id="IPR036197">
    <property type="entry name" value="NarG-like_sf"/>
</dbReference>
<accession>A0A1B7X9U0</accession>